<dbReference type="InterPro" id="IPR026720">
    <property type="entry name" value="CFAP91"/>
</dbReference>
<evidence type="ECO:0000256" key="1">
    <source>
        <dbReference type="SAM" id="Coils"/>
    </source>
</evidence>
<keyword evidence="1" id="KW-0175">Coiled coil</keyword>
<dbReference type="STRING" id="104421.E2A322"/>
<accession>E2A322</accession>
<feature type="coiled-coil region" evidence="1">
    <location>
        <begin position="5"/>
        <end position="39"/>
    </location>
</feature>
<evidence type="ECO:0000313" key="3">
    <source>
        <dbReference type="Proteomes" id="UP000000311"/>
    </source>
</evidence>
<name>E2A322_CAMFO</name>
<reference evidence="2 3" key="1">
    <citation type="journal article" date="2010" name="Science">
        <title>Genomic comparison of the ants Camponotus floridanus and Harpegnathos saltator.</title>
        <authorList>
            <person name="Bonasio R."/>
            <person name="Zhang G."/>
            <person name="Ye C."/>
            <person name="Mutti N.S."/>
            <person name="Fang X."/>
            <person name="Qin N."/>
            <person name="Donahue G."/>
            <person name="Yang P."/>
            <person name="Li Q."/>
            <person name="Li C."/>
            <person name="Zhang P."/>
            <person name="Huang Z."/>
            <person name="Berger S.L."/>
            <person name="Reinberg D."/>
            <person name="Wang J."/>
            <person name="Liebig J."/>
        </authorList>
    </citation>
    <scope>NUCLEOTIDE SEQUENCE [LARGE SCALE GENOMIC DNA]</scope>
    <source>
        <strain evidence="3">C129</strain>
    </source>
</reference>
<dbReference type="OrthoDB" id="567787at2759"/>
<keyword evidence="3" id="KW-1185">Reference proteome</keyword>
<proteinExistence type="predicted"/>
<feature type="coiled-coil region" evidence="1">
    <location>
        <begin position="86"/>
        <end position="113"/>
    </location>
</feature>
<dbReference type="EMBL" id="GL436265">
    <property type="protein sequence ID" value="EFN72166.1"/>
    <property type="molecule type" value="Genomic_DNA"/>
</dbReference>
<dbReference type="Proteomes" id="UP000000311">
    <property type="component" value="Unassembled WGS sequence"/>
</dbReference>
<sequence length="169" mass="20431">MSEGRDRYKDLIEELHSTLEQQDEQKDQKKIRMIELQNDQLIQENRLYEILNSLEGKTIYGTLDFLSKELMRLEDERRAHAFVLLAERERCMREAAEAGKRQLERNRRREFDEMFKQIVKVNQDSIEAYLEDIIRESVNWISDKTANEQVLHLYDKDNISKHTLEKQDW</sequence>
<dbReference type="InParanoid" id="E2A322"/>
<protein>
    <submittedName>
        <fullName evidence="2">AMY-1-associating protein expressed in testis 1</fullName>
    </submittedName>
</protein>
<dbReference type="PANTHER" id="PTHR22455">
    <property type="entry name" value="CILIA- AND FLAGELLA-ASSOCIATED PROTEIN 91"/>
    <property type="match status" value="1"/>
</dbReference>
<dbReference type="OMA" id="ICKMADE"/>
<dbReference type="PANTHER" id="PTHR22455:SF10">
    <property type="entry name" value="CILIA- AND FLAGELLA-ASSOCIATED PROTEIN 91"/>
    <property type="match status" value="1"/>
</dbReference>
<gene>
    <name evidence="2" type="ORF">EAG_03336</name>
</gene>
<evidence type="ECO:0000313" key="2">
    <source>
        <dbReference type="EMBL" id="EFN72166.1"/>
    </source>
</evidence>
<organism evidence="3">
    <name type="scientific">Camponotus floridanus</name>
    <name type="common">Florida carpenter ant</name>
    <dbReference type="NCBI Taxonomy" id="104421"/>
    <lineage>
        <taxon>Eukaryota</taxon>
        <taxon>Metazoa</taxon>
        <taxon>Ecdysozoa</taxon>
        <taxon>Arthropoda</taxon>
        <taxon>Hexapoda</taxon>
        <taxon>Insecta</taxon>
        <taxon>Pterygota</taxon>
        <taxon>Neoptera</taxon>
        <taxon>Endopterygota</taxon>
        <taxon>Hymenoptera</taxon>
        <taxon>Apocrita</taxon>
        <taxon>Aculeata</taxon>
        <taxon>Formicoidea</taxon>
        <taxon>Formicidae</taxon>
        <taxon>Formicinae</taxon>
        <taxon>Camponotus</taxon>
    </lineage>
</organism>
<dbReference type="AlphaFoldDB" id="E2A322"/>